<comment type="caution">
    <text evidence="2">The sequence shown here is derived from an EMBL/GenBank/DDBJ whole genome shotgun (WGS) entry which is preliminary data.</text>
</comment>
<gene>
    <name evidence="2" type="ORF">D0Z08_01330</name>
</gene>
<sequence length="63" mass="6994">MGSPGRSPARHGSRGACRRIRSRALLSERLSLTDVARLTGLDLSTVRRLRHTVPRESNLETGR</sequence>
<dbReference type="Proteomes" id="UP000283644">
    <property type="component" value="Unassembled WGS sequence"/>
</dbReference>
<protein>
    <recommendedName>
        <fullName evidence="1">HTH iclR-type domain-containing protein</fullName>
    </recommendedName>
</protein>
<dbReference type="AlphaFoldDB" id="A0A417Y721"/>
<dbReference type="Pfam" id="PF09339">
    <property type="entry name" value="HTH_IclR"/>
    <property type="match status" value="1"/>
</dbReference>
<proteinExistence type="predicted"/>
<dbReference type="GO" id="GO:0003677">
    <property type="term" value="F:DNA binding"/>
    <property type="evidence" value="ECO:0007669"/>
    <property type="project" value="InterPro"/>
</dbReference>
<dbReference type="RefSeq" id="WP_118921890.1">
    <property type="nucleotide sequence ID" value="NZ_QXGH01000009.1"/>
</dbReference>
<dbReference type="EMBL" id="QXGH01000009">
    <property type="protein sequence ID" value="RHW28542.1"/>
    <property type="molecule type" value="Genomic_DNA"/>
</dbReference>
<evidence type="ECO:0000259" key="1">
    <source>
        <dbReference type="Pfam" id="PF09339"/>
    </source>
</evidence>
<evidence type="ECO:0000313" key="2">
    <source>
        <dbReference type="EMBL" id="RHW28542.1"/>
    </source>
</evidence>
<evidence type="ECO:0000313" key="3">
    <source>
        <dbReference type="Proteomes" id="UP000283644"/>
    </source>
</evidence>
<feature type="domain" description="HTH iclR-type" evidence="1">
    <location>
        <begin position="28"/>
        <end position="52"/>
    </location>
</feature>
<dbReference type="GO" id="GO:0006355">
    <property type="term" value="P:regulation of DNA-templated transcription"/>
    <property type="evidence" value="ECO:0007669"/>
    <property type="project" value="InterPro"/>
</dbReference>
<name>A0A417Y721_9ACTN</name>
<reference evidence="2 3" key="1">
    <citation type="submission" date="2018-09" db="EMBL/GenBank/DDBJ databases">
        <title>Genome sequencing of Nocardioides immobilis CCTCC AB 2017083 for comparison to Nocardioides silvaticus.</title>
        <authorList>
            <person name="Li C."/>
            <person name="Wang G."/>
        </authorList>
    </citation>
    <scope>NUCLEOTIDE SEQUENCE [LARGE SCALE GENOMIC DNA]</scope>
    <source>
        <strain evidence="2 3">CCTCC AB 2017083</strain>
    </source>
</reference>
<keyword evidence="3" id="KW-1185">Reference proteome</keyword>
<dbReference type="InterPro" id="IPR005471">
    <property type="entry name" value="Tscrpt_reg_IclR_N"/>
</dbReference>
<organism evidence="2 3">
    <name type="scientific">Nocardioides immobilis</name>
    <dbReference type="NCBI Taxonomy" id="2049295"/>
    <lineage>
        <taxon>Bacteria</taxon>
        <taxon>Bacillati</taxon>
        <taxon>Actinomycetota</taxon>
        <taxon>Actinomycetes</taxon>
        <taxon>Propionibacteriales</taxon>
        <taxon>Nocardioidaceae</taxon>
        <taxon>Nocardioides</taxon>
    </lineage>
</organism>
<accession>A0A417Y721</accession>